<dbReference type="InterPro" id="IPR004358">
    <property type="entry name" value="Sig_transdc_His_kin-like_C"/>
</dbReference>
<evidence type="ECO:0000256" key="6">
    <source>
        <dbReference type="ARBA" id="ARBA00022840"/>
    </source>
</evidence>
<organism evidence="8 9">
    <name type="scientific">Moritella viscosa</name>
    <dbReference type="NCBI Taxonomy" id="80854"/>
    <lineage>
        <taxon>Bacteria</taxon>
        <taxon>Pseudomonadati</taxon>
        <taxon>Pseudomonadota</taxon>
        <taxon>Gammaproteobacteria</taxon>
        <taxon>Alteromonadales</taxon>
        <taxon>Moritellaceae</taxon>
        <taxon>Moritella</taxon>
    </lineage>
</organism>
<evidence type="ECO:0000256" key="5">
    <source>
        <dbReference type="ARBA" id="ARBA00022777"/>
    </source>
</evidence>
<dbReference type="EMBL" id="FPLD01000045">
    <property type="protein sequence ID" value="SGY93245.1"/>
    <property type="molecule type" value="Genomic_DNA"/>
</dbReference>
<evidence type="ECO:0000256" key="4">
    <source>
        <dbReference type="ARBA" id="ARBA00022741"/>
    </source>
</evidence>
<protein>
    <recommendedName>
        <fullName evidence="2">histidine kinase</fullName>
        <ecNumber evidence="2">2.7.13.3</ecNumber>
    </recommendedName>
</protein>
<proteinExistence type="predicted"/>
<dbReference type="GO" id="GO:0005524">
    <property type="term" value="F:ATP binding"/>
    <property type="evidence" value="ECO:0007669"/>
    <property type="project" value="UniProtKB-KW"/>
</dbReference>
<dbReference type="HOGENOM" id="CLU_024784_0_0_6"/>
<sequence length="686" mass="78368">MMGYLSQLTTFDFLVACVELALALTALIKIKNVKIKLSFCIFSCYSAIWHISLSQTPFTNLASSYQFQLLEIVRYIGLFLVLIYLLMYSQKTRLPTHYTTFIYLLIIIASTTYLFSLNEPLYPFFHPKSWLYIKIILCLMAIVTAEQILRHTHSNRVSKLVALVAITLLAYDILVFSNLLLFTSKNYNLWYTRGVLSTTTSLIFALSIIIYPFQQLQDSKFKLSRSIIMFNASFILAGIFLICMATLGLVVNIFNAEWAEVSKILLYVMSIFAIAALSCVEKFRLLITVWISKNFFVNKYDYQKQWIELDSLLSKKREDNNGYEIALSAMTTLFKCNSGGIWLKGQQFYSPVALKNFDLPSSGAIEANNSHFIQLMDENEWVFKAHKNTNIYDKEKNKLLPQWYLNAKGPWVIVPLNANQELIGFTVLCENTINAPLTWEDLDILKLTGRQIGSYIISHQTSEKLIQNKQFDLFNKITAFAVHDIKNLISQQSLIVNNAEKFMHHPDFIHDVILTITNSVEKMDQLLVKLKGNPHGNIEPVNINKLLKNAIEMNISNFPDPTISIQGKDAFVMADKDKLQMVLYHLIRNAQDATEDSGTIAINLATKDEELWLEIKDSGCGMDKVFIKEQLFKPFSSTKQDKGMGIGAYQIRELIHSLQGEIFVDSIIGKGTTFLIFLPLNNNRNK</sequence>
<dbReference type="InterPro" id="IPR036890">
    <property type="entry name" value="HATPase_C_sf"/>
</dbReference>
<dbReference type="SUPFAM" id="SSF55781">
    <property type="entry name" value="GAF domain-like"/>
    <property type="match status" value="1"/>
</dbReference>
<evidence type="ECO:0000313" key="9">
    <source>
        <dbReference type="Proteomes" id="UP000183794"/>
    </source>
</evidence>
<dbReference type="InterPro" id="IPR014265">
    <property type="entry name" value="XrtA/PrsK"/>
</dbReference>
<dbReference type="InterPro" id="IPR005467">
    <property type="entry name" value="His_kinase_dom"/>
</dbReference>
<evidence type="ECO:0000313" key="8">
    <source>
        <dbReference type="EMBL" id="SGY93245.1"/>
    </source>
</evidence>
<evidence type="ECO:0000256" key="3">
    <source>
        <dbReference type="ARBA" id="ARBA00022679"/>
    </source>
</evidence>
<dbReference type="GO" id="GO:0004673">
    <property type="term" value="F:protein histidine kinase activity"/>
    <property type="evidence" value="ECO:0007669"/>
    <property type="project" value="UniProtKB-EC"/>
</dbReference>
<dbReference type="Pfam" id="PF02518">
    <property type="entry name" value="HATPase_c"/>
    <property type="match status" value="1"/>
</dbReference>
<dbReference type="PRINTS" id="PR00344">
    <property type="entry name" value="BCTRLSENSOR"/>
</dbReference>
<dbReference type="InterPro" id="IPR003594">
    <property type="entry name" value="HATPase_dom"/>
</dbReference>
<dbReference type="Proteomes" id="UP000183794">
    <property type="component" value="Unassembled WGS sequence"/>
</dbReference>
<dbReference type="AlphaFoldDB" id="A0A090ID57"/>
<evidence type="ECO:0000256" key="1">
    <source>
        <dbReference type="ARBA" id="ARBA00000085"/>
    </source>
</evidence>
<keyword evidence="3" id="KW-0808">Transferase</keyword>
<gene>
    <name evidence="8" type="ORF">NVI5450_1458</name>
</gene>
<dbReference type="STRING" id="80854.MVIS_1945"/>
<dbReference type="RefSeq" id="WP_045110203.1">
    <property type="nucleotide sequence ID" value="NZ_CAWRBC010000142.1"/>
</dbReference>
<keyword evidence="4" id="KW-0547">Nucleotide-binding</keyword>
<evidence type="ECO:0000256" key="7">
    <source>
        <dbReference type="ARBA" id="ARBA00023012"/>
    </source>
</evidence>
<reference evidence="8 9" key="1">
    <citation type="submission" date="2016-11" db="EMBL/GenBank/DDBJ databases">
        <authorList>
            <person name="Jaros S."/>
            <person name="Januszkiewicz K."/>
            <person name="Wedrychowicz H."/>
        </authorList>
    </citation>
    <scope>NUCLEOTIDE SEQUENCE [LARGE SCALE GENOMIC DNA]</scope>
    <source>
        <strain evidence="8">NVI 5450</strain>
    </source>
</reference>
<accession>A0A090ID57</accession>
<dbReference type="PATRIC" id="fig|80854.5.peg.2077"/>
<dbReference type="SUPFAM" id="SSF55874">
    <property type="entry name" value="ATPase domain of HSP90 chaperone/DNA topoisomerase II/histidine kinase"/>
    <property type="match status" value="1"/>
</dbReference>
<keyword evidence="5 8" id="KW-0418">Kinase</keyword>
<keyword evidence="6" id="KW-0067">ATP-binding</keyword>
<dbReference type="PANTHER" id="PTHR43065">
    <property type="entry name" value="SENSOR HISTIDINE KINASE"/>
    <property type="match status" value="1"/>
</dbReference>
<evidence type="ECO:0000256" key="2">
    <source>
        <dbReference type="ARBA" id="ARBA00012438"/>
    </source>
</evidence>
<dbReference type="KEGG" id="mvs:MVIS_1945"/>
<dbReference type="EC" id="2.7.13.3" evidence="2"/>
<dbReference type="SMART" id="SM00387">
    <property type="entry name" value="HATPase_c"/>
    <property type="match status" value="1"/>
</dbReference>
<name>A0A090ID57_9GAMM</name>
<dbReference type="OrthoDB" id="9785691at2"/>
<dbReference type="Gene3D" id="3.30.565.10">
    <property type="entry name" value="Histidine kinase-like ATPase, C-terminal domain"/>
    <property type="match status" value="1"/>
</dbReference>
<dbReference type="PROSITE" id="PS50109">
    <property type="entry name" value="HIS_KIN"/>
    <property type="match status" value="1"/>
</dbReference>
<keyword evidence="7" id="KW-0902">Two-component regulatory system</keyword>
<dbReference type="NCBIfam" id="TIGR02916">
    <property type="entry name" value="PEP_his_kin"/>
    <property type="match status" value="1"/>
</dbReference>
<dbReference type="GO" id="GO:0000160">
    <property type="term" value="P:phosphorelay signal transduction system"/>
    <property type="evidence" value="ECO:0007669"/>
    <property type="project" value="UniProtKB-KW"/>
</dbReference>
<dbReference type="PANTHER" id="PTHR43065:SF46">
    <property type="entry name" value="C4-DICARBOXYLATE TRANSPORT SENSOR PROTEIN DCTB"/>
    <property type="match status" value="1"/>
</dbReference>
<comment type="catalytic activity">
    <reaction evidence="1">
        <text>ATP + protein L-histidine = ADP + protein N-phospho-L-histidine.</text>
        <dbReference type="EC" id="2.7.13.3"/>
    </reaction>
</comment>